<evidence type="ECO:0000313" key="2">
    <source>
        <dbReference type="Proteomes" id="UP000821865"/>
    </source>
</evidence>
<proteinExistence type="predicted"/>
<gene>
    <name evidence="1" type="ORF">HPB49_018639</name>
</gene>
<accession>A0ACB8DK93</accession>
<dbReference type="Proteomes" id="UP000821865">
    <property type="component" value="Chromosome 11"/>
</dbReference>
<comment type="caution">
    <text evidence="1">The sequence shown here is derived from an EMBL/GenBank/DDBJ whole genome shotgun (WGS) entry which is preliminary data.</text>
</comment>
<dbReference type="EMBL" id="CM023480">
    <property type="protein sequence ID" value="KAH7971083.1"/>
    <property type="molecule type" value="Genomic_DNA"/>
</dbReference>
<evidence type="ECO:0000313" key="1">
    <source>
        <dbReference type="EMBL" id="KAH7971083.1"/>
    </source>
</evidence>
<keyword evidence="2" id="KW-1185">Reference proteome</keyword>
<sequence>MSGDIRAVLLCVYTNFLFTQLIQCSEGHSLVVDHTSATFVKDGQPFRFVAGEMHYFRVPRAYWKDRLYKIKMAGLNAVAFYIEWSGHEPEPGVHNFIDDYDLDAFLEEIKEQGLLAIARPGPYICGERDNGGFPYWLLRDHPKMAYRSSDKNFVAAVDRWFAKLLPMLVPHLYRNGGPLFAVQVENEYGHYDKCDTAYMEHLLTIMESHMGKDVVYYRTDFPFVSFYKCDKVRDILVAGNIPSHYDVPAVFGVMKRANPKPAPMVVIEYYTGWMDFWGYAHNSKTKDAILDPFKVMMTHNASVTFYMFVGGTNFGFKSAKTNTYPLTTSYDYGAPVAEDGDMRSIYYDIRNLTTTYLGHVPSGDMPQNQTKLNVGTVQLDEHISLEEVMDHFRNKEWLEQKQSVDPLTFEAMRHAYGFLIYRTTVNVVTEGTALLKLSTLRDRAYVRAGGKQFIFYNHAVSFASTKLSDTIPVKKGDNLSILVENLGRECYGVMNHDAKGLTEAYLSGQELKNWTIEAVPINKNRDISELLRIVRRQGDGSVPGFFHGTFTLKEGQNSSDTFLNPTGWIKGFAFINGFNLGRYWPPAGPQVTLYVPAPYMRPYPEENRLLLFETEGAPANRTVMLVDKPFLDDDIDHPRS</sequence>
<organism evidence="1 2">
    <name type="scientific">Dermacentor silvarum</name>
    <name type="common">Tick</name>
    <dbReference type="NCBI Taxonomy" id="543639"/>
    <lineage>
        <taxon>Eukaryota</taxon>
        <taxon>Metazoa</taxon>
        <taxon>Ecdysozoa</taxon>
        <taxon>Arthropoda</taxon>
        <taxon>Chelicerata</taxon>
        <taxon>Arachnida</taxon>
        <taxon>Acari</taxon>
        <taxon>Parasitiformes</taxon>
        <taxon>Ixodida</taxon>
        <taxon>Ixodoidea</taxon>
        <taxon>Ixodidae</taxon>
        <taxon>Rhipicephalinae</taxon>
        <taxon>Dermacentor</taxon>
    </lineage>
</organism>
<name>A0ACB8DK93_DERSI</name>
<protein>
    <submittedName>
        <fullName evidence="1">Uncharacterized protein</fullName>
    </submittedName>
</protein>
<reference evidence="1" key="1">
    <citation type="submission" date="2020-05" db="EMBL/GenBank/DDBJ databases">
        <title>Large-scale comparative analyses of tick genomes elucidate their genetic diversity and vector capacities.</title>
        <authorList>
            <person name="Jia N."/>
            <person name="Wang J."/>
            <person name="Shi W."/>
            <person name="Du L."/>
            <person name="Sun Y."/>
            <person name="Zhan W."/>
            <person name="Jiang J."/>
            <person name="Wang Q."/>
            <person name="Zhang B."/>
            <person name="Ji P."/>
            <person name="Sakyi L.B."/>
            <person name="Cui X."/>
            <person name="Yuan T."/>
            <person name="Jiang B."/>
            <person name="Yang W."/>
            <person name="Lam T.T.-Y."/>
            <person name="Chang Q."/>
            <person name="Ding S."/>
            <person name="Wang X."/>
            <person name="Zhu J."/>
            <person name="Ruan X."/>
            <person name="Zhao L."/>
            <person name="Wei J."/>
            <person name="Que T."/>
            <person name="Du C."/>
            <person name="Cheng J."/>
            <person name="Dai P."/>
            <person name="Han X."/>
            <person name="Huang E."/>
            <person name="Gao Y."/>
            <person name="Liu J."/>
            <person name="Shao H."/>
            <person name="Ye R."/>
            <person name="Li L."/>
            <person name="Wei W."/>
            <person name="Wang X."/>
            <person name="Wang C."/>
            <person name="Yang T."/>
            <person name="Huo Q."/>
            <person name="Li W."/>
            <person name="Guo W."/>
            <person name="Chen H."/>
            <person name="Zhou L."/>
            <person name="Ni X."/>
            <person name="Tian J."/>
            <person name="Zhou Y."/>
            <person name="Sheng Y."/>
            <person name="Liu T."/>
            <person name="Pan Y."/>
            <person name="Xia L."/>
            <person name="Li J."/>
            <person name="Zhao F."/>
            <person name="Cao W."/>
        </authorList>
    </citation>
    <scope>NUCLEOTIDE SEQUENCE</scope>
    <source>
        <strain evidence="1">Dsil-2018</strain>
    </source>
</reference>